<accession>A0A163GHY8</accession>
<proteinExistence type="predicted"/>
<evidence type="ECO:0000313" key="3">
    <source>
        <dbReference type="Proteomes" id="UP000076837"/>
    </source>
</evidence>
<dbReference type="AlphaFoldDB" id="A0A163GHY8"/>
<dbReference type="OrthoDB" id="10605032at2759"/>
<evidence type="ECO:0000256" key="1">
    <source>
        <dbReference type="SAM" id="MobiDB-lite"/>
    </source>
</evidence>
<name>A0A163GHY8_DIDRA</name>
<organism evidence="2 3">
    <name type="scientific">Didymella rabiei</name>
    <name type="common">Chickpea ascochyta blight fungus</name>
    <name type="synonym">Mycosphaerella rabiei</name>
    <dbReference type="NCBI Taxonomy" id="5454"/>
    <lineage>
        <taxon>Eukaryota</taxon>
        <taxon>Fungi</taxon>
        <taxon>Dikarya</taxon>
        <taxon>Ascomycota</taxon>
        <taxon>Pezizomycotina</taxon>
        <taxon>Dothideomycetes</taxon>
        <taxon>Pleosporomycetidae</taxon>
        <taxon>Pleosporales</taxon>
        <taxon>Pleosporineae</taxon>
        <taxon>Didymellaceae</taxon>
        <taxon>Ascochyta</taxon>
    </lineage>
</organism>
<sequence length="128" mass="13750">MATRTRTTQATKTREESQQAINQPRPLLADHPGYIAVNPTFLSAPLRAPTGVTYFATAQPEEMIQRPIYSSPSLQSQVLLGGLAAGLEGGAKAHMKMGLVQEAKKETPLDQCMKVLDGGVSIMSLMIP</sequence>
<protein>
    <submittedName>
        <fullName evidence="2">Uncharacterized protein</fullName>
    </submittedName>
</protein>
<evidence type="ECO:0000313" key="2">
    <source>
        <dbReference type="EMBL" id="KZM24864.1"/>
    </source>
</evidence>
<feature type="compositionally biased region" description="Low complexity" evidence="1">
    <location>
        <begin position="1"/>
        <end position="11"/>
    </location>
</feature>
<comment type="caution">
    <text evidence="2">The sequence shown here is derived from an EMBL/GenBank/DDBJ whole genome shotgun (WGS) entry which is preliminary data.</text>
</comment>
<gene>
    <name evidence="2" type="ORF">ST47_g3993</name>
</gene>
<dbReference type="Proteomes" id="UP000076837">
    <property type="component" value="Unassembled WGS sequence"/>
</dbReference>
<reference evidence="2 3" key="1">
    <citation type="journal article" date="2016" name="Sci. Rep.">
        <title>Draft genome sequencing and secretome analysis of fungal phytopathogen Ascochyta rabiei provides insight into the necrotrophic effector repertoire.</title>
        <authorList>
            <person name="Verma S."/>
            <person name="Gazara R.K."/>
            <person name="Nizam S."/>
            <person name="Parween S."/>
            <person name="Chattopadhyay D."/>
            <person name="Verma P.K."/>
        </authorList>
    </citation>
    <scope>NUCLEOTIDE SEQUENCE [LARGE SCALE GENOMIC DNA]</scope>
    <source>
        <strain evidence="2 3">ArDII</strain>
    </source>
</reference>
<feature type="region of interest" description="Disordered" evidence="1">
    <location>
        <begin position="1"/>
        <end position="25"/>
    </location>
</feature>
<dbReference type="EMBL" id="JYNV01000150">
    <property type="protein sequence ID" value="KZM24864.1"/>
    <property type="molecule type" value="Genomic_DNA"/>
</dbReference>
<keyword evidence="3" id="KW-1185">Reference proteome</keyword>